<dbReference type="InterPro" id="IPR025724">
    <property type="entry name" value="GAG-pre-integrase_dom"/>
</dbReference>
<accession>A0A371FRT8</accession>
<comment type="caution">
    <text evidence="2">The sequence shown here is derived from an EMBL/GenBank/DDBJ whole genome shotgun (WGS) entry which is preliminary data.</text>
</comment>
<name>A0A371FRT8_MUCPR</name>
<feature type="non-terminal residue" evidence="2">
    <location>
        <position position="1"/>
    </location>
</feature>
<evidence type="ECO:0000313" key="3">
    <source>
        <dbReference type="Proteomes" id="UP000257109"/>
    </source>
</evidence>
<sequence length="66" mass="7571">MHSFPSIEDAFSLWHKRLGHFSFSNLKQISSNELANVNMERKTDCHFILNPTSINCSLDSSTELDE</sequence>
<protein>
    <recommendedName>
        <fullName evidence="1">GAG-pre-integrase domain-containing protein</fullName>
    </recommendedName>
</protein>
<evidence type="ECO:0000259" key="1">
    <source>
        <dbReference type="Pfam" id="PF13976"/>
    </source>
</evidence>
<proteinExistence type="predicted"/>
<gene>
    <name evidence="2" type="ORF">CR513_38397</name>
</gene>
<dbReference type="Pfam" id="PF13976">
    <property type="entry name" value="gag_pre-integrs"/>
    <property type="match status" value="1"/>
</dbReference>
<evidence type="ECO:0000313" key="2">
    <source>
        <dbReference type="EMBL" id="RDX80982.1"/>
    </source>
</evidence>
<organism evidence="2 3">
    <name type="scientific">Mucuna pruriens</name>
    <name type="common">Velvet bean</name>
    <name type="synonym">Dolichos pruriens</name>
    <dbReference type="NCBI Taxonomy" id="157652"/>
    <lineage>
        <taxon>Eukaryota</taxon>
        <taxon>Viridiplantae</taxon>
        <taxon>Streptophyta</taxon>
        <taxon>Embryophyta</taxon>
        <taxon>Tracheophyta</taxon>
        <taxon>Spermatophyta</taxon>
        <taxon>Magnoliopsida</taxon>
        <taxon>eudicotyledons</taxon>
        <taxon>Gunneridae</taxon>
        <taxon>Pentapetalae</taxon>
        <taxon>rosids</taxon>
        <taxon>fabids</taxon>
        <taxon>Fabales</taxon>
        <taxon>Fabaceae</taxon>
        <taxon>Papilionoideae</taxon>
        <taxon>50 kb inversion clade</taxon>
        <taxon>NPAAA clade</taxon>
        <taxon>indigoferoid/millettioid clade</taxon>
        <taxon>Phaseoleae</taxon>
        <taxon>Mucuna</taxon>
    </lineage>
</organism>
<dbReference type="EMBL" id="QJKJ01008047">
    <property type="protein sequence ID" value="RDX80982.1"/>
    <property type="molecule type" value="Genomic_DNA"/>
</dbReference>
<feature type="domain" description="GAG-pre-integrase" evidence="1">
    <location>
        <begin position="4"/>
        <end position="45"/>
    </location>
</feature>
<reference evidence="2" key="1">
    <citation type="submission" date="2018-05" db="EMBL/GenBank/DDBJ databases">
        <title>Draft genome of Mucuna pruriens seed.</title>
        <authorList>
            <person name="Nnadi N.E."/>
            <person name="Vos R."/>
            <person name="Hasami M.H."/>
            <person name="Devisetty U.K."/>
            <person name="Aguiy J.C."/>
        </authorList>
    </citation>
    <scope>NUCLEOTIDE SEQUENCE [LARGE SCALE GENOMIC DNA]</scope>
    <source>
        <strain evidence="2">JCA_2017</strain>
    </source>
</reference>
<dbReference type="AlphaFoldDB" id="A0A371FRT8"/>
<dbReference type="Proteomes" id="UP000257109">
    <property type="component" value="Unassembled WGS sequence"/>
</dbReference>
<keyword evidence="3" id="KW-1185">Reference proteome</keyword>